<sequence>MASQEGEAPWWAAFPEAKSECQRMEASEVKALLDADASAGQDAKRSFLLVDVRRTDWEGGTVKTSINLPAHTLYQTRPTIYQLCKQANVDKVIFYCGSSNGRGPRSAGWFQDYLNDLGETNIKAIVLAGGIKGWQKTYGGDMMDWYDEKVWTK</sequence>
<evidence type="ECO:0000313" key="1">
    <source>
        <dbReference type="EMBL" id="KAI9899074.1"/>
    </source>
</evidence>
<dbReference type="EMBL" id="CM047944">
    <property type="protein sequence ID" value="KAI9899074.1"/>
    <property type="molecule type" value="Genomic_DNA"/>
</dbReference>
<proteinExistence type="predicted"/>
<evidence type="ECO:0000313" key="2">
    <source>
        <dbReference type="Proteomes" id="UP001163324"/>
    </source>
</evidence>
<accession>A0ACC0UZF6</accession>
<keyword evidence="2" id="KW-1185">Reference proteome</keyword>
<reference evidence="1" key="1">
    <citation type="submission" date="2022-10" db="EMBL/GenBank/DDBJ databases">
        <title>Complete Genome of Trichothecium roseum strain YXFP-22015, a Plant Pathogen Isolated from Citrus.</title>
        <authorList>
            <person name="Wang Y."/>
            <person name="Zhu L."/>
        </authorList>
    </citation>
    <scope>NUCLEOTIDE SEQUENCE</scope>
    <source>
        <strain evidence="1">YXFP-22015</strain>
    </source>
</reference>
<comment type="caution">
    <text evidence="1">The sequence shown here is derived from an EMBL/GenBank/DDBJ whole genome shotgun (WGS) entry which is preliminary data.</text>
</comment>
<gene>
    <name evidence="1" type="ORF">N3K66_005535</name>
</gene>
<organism evidence="1 2">
    <name type="scientific">Trichothecium roseum</name>
    <dbReference type="NCBI Taxonomy" id="47278"/>
    <lineage>
        <taxon>Eukaryota</taxon>
        <taxon>Fungi</taxon>
        <taxon>Dikarya</taxon>
        <taxon>Ascomycota</taxon>
        <taxon>Pezizomycotina</taxon>
        <taxon>Sordariomycetes</taxon>
        <taxon>Hypocreomycetidae</taxon>
        <taxon>Hypocreales</taxon>
        <taxon>Hypocreales incertae sedis</taxon>
        <taxon>Trichothecium</taxon>
    </lineage>
</organism>
<protein>
    <submittedName>
        <fullName evidence="1">Uncharacterized protein</fullName>
    </submittedName>
</protein>
<name>A0ACC0UZF6_9HYPO</name>
<dbReference type="Proteomes" id="UP001163324">
    <property type="component" value="Chromosome 5"/>
</dbReference>